<keyword evidence="3" id="KW-1185">Reference proteome</keyword>
<sequence>MDSMFGSKRGKEKDRESVKSRGRDKDGAHRVNDSSSYFTVRF</sequence>
<evidence type="ECO:0000256" key="1">
    <source>
        <dbReference type="SAM" id="MobiDB-lite"/>
    </source>
</evidence>
<reference evidence="2 3" key="1">
    <citation type="submission" date="2018-11" db="EMBL/GenBank/DDBJ databases">
        <authorList>
            <consortium name="Pathogen Informatics"/>
        </authorList>
    </citation>
    <scope>NUCLEOTIDE SEQUENCE [LARGE SCALE GENOMIC DNA]</scope>
</reference>
<dbReference type="Proteomes" id="UP000267096">
    <property type="component" value="Unassembled WGS sequence"/>
</dbReference>
<name>A0A3P6PG65_ANISI</name>
<feature type="compositionally biased region" description="Basic and acidic residues" evidence="1">
    <location>
        <begin position="9"/>
        <end position="32"/>
    </location>
</feature>
<organism evidence="2 3">
    <name type="scientific">Anisakis simplex</name>
    <name type="common">Herring worm</name>
    <dbReference type="NCBI Taxonomy" id="6269"/>
    <lineage>
        <taxon>Eukaryota</taxon>
        <taxon>Metazoa</taxon>
        <taxon>Ecdysozoa</taxon>
        <taxon>Nematoda</taxon>
        <taxon>Chromadorea</taxon>
        <taxon>Rhabditida</taxon>
        <taxon>Spirurina</taxon>
        <taxon>Ascaridomorpha</taxon>
        <taxon>Ascaridoidea</taxon>
        <taxon>Anisakidae</taxon>
        <taxon>Anisakis</taxon>
        <taxon>Anisakis simplex complex</taxon>
    </lineage>
</organism>
<dbReference type="EMBL" id="UYRR01003002">
    <property type="protein sequence ID" value="VDK19824.1"/>
    <property type="molecule type" value="Genomic_DNA"/>
</dbReference>
<proteinExistence type="predicted"/>
<dbReference type="OrthoDB" id="10388010at2759"/>
<dbReference type="AlphaFoldDB" id="A0A3P6PG65"/>
<protein>
    <submittedName>
        <fullName evidence="2">Uncharacterized protein</fullName>
    </submittedName>
</protein>
<evidence type="ECO:0000313" key="2">
    <source>
        <dbReference type="EMBL" id="VDK19824.1"/>
    </source>
</evidence>
<feature type="compositionally biased region" description="Polar residues" evidence="1">
    <location>
        <begin position="33"/>
        <end position="42"/>
    </location>
</feature>
<gene>
    <name evidence="2" type="ORF">ASIM_LOCUS2295</name>
</gene>
<accession>A0A3P6PG65</accession>
<evidence type="ECO:0000313" key="3">
    <source>
        <dbReference type="Proteomes" id="UP000267096"/>
    </source>
</evidence>
<feature type="region of interest" description="Disordered" evidence="1">
    <location>
        <begin position="1"/>
        <end position="42"/>
    </location>
</feature>